<name>A0A1W1CBV5_9ZZZZ</name>
<evidence type="ECO:0000313" key="1">
    <source>
        <dbReference type="EMBL" id="SFV63360.1"/>
    </source>
</evidence>
<accession>A0A1W1CBV5</accession>
<proteinExistence type="predicted"/>
<gene>
    <name evidence="1" type="ORF">MNB_SV-6-607</name>
</gene>
<reference evidence="1" key="1">
    <citation type="submission" date="2016-10" db="EMBL/GenBank/DDBJ databases">
        <authorList>
            <person name="de Groot N.N."/>
        </authorList>
    </citation>
    <scope>NUCLEOTIDE SEQUENCE</scope>
</reference>
<protein>
    <submittedName>
        <fullName evidence="1">Uncharacterized protein</fullName>
    </submittedName>
</protein>
<dbReference type="SUPFAM" id="SSF159888">
    <property type="entry name" value="YdhG-like"/>
    <property type="match status" value="1"/>
</dbReference>
<dbReference type="AlphaFoldDB" id="A0A1W1CBV5"/>
<dbReference type="EMBL" id="FPHC01000067">
    <property type="protein sequence ID" value="SFV63360.1"/>
    <property type="molecule type" value="Genomic_DNA"/>
</dbReference>
<organism evidence="1">
    <name type="scientific">hydrothermal vent metagenome</name>
    <dbReference type="NCBI Taxonomy" id="652676"/>
    <lineage>
        <taxon>unclassified sequences</taxon>
        <taxon>metagenomes</taxon>
        <taxon>ecological metagenomes</taxon>
    </lineage>
</organism>
<sequence length="120" mass="13970">MQFEIDSRGRFADIFLEIRDIVLSVDGIREQKSAKQTAYYSDYSAICFLRSNEHMLTLALAQGAKLQERYPFLEGDGKIVRHIYFYDGSVVDRELISAIIEESVILTLEQYELKRLKRRG</sequence>